<proteinExistence type="predicted"/>
<gene>
    <name evidence="1" type="ORF">ACFPK2_00620</name>
</gene>
<dbReference type="Proteomes" id="UP001595976">
    <property type="component" value="Unassembled WGS sequence"/>
</dbReference>
<evidence type="ECO:0000313" key="2">
    <source>
        <dbReference type="Proteomes" id="UP001595976"/>
    </source>
</evidence>
<organism evidence="1 2">
    <name type="scientific">Bosea minatitlanensis</name>
    <dbReference type="NCBI Taxonomy" id="128782"/>
    <lineage>
        <taxon>Bacteria</taxon>
        <taxon>Pseudomonadati</taxon>
        <taxon>Pseudomonadota</taxon>
        <taxon>Alphaproteobacteria</taxon>
        <taxon>Hyphomicrobiales</taxon>
        <taxon>Boseaceae</taxon>
        <taxon>Bosea</taxon>
    </lineage>
</organism>
<protein>
    <submittedName>
        <fullName evidence="1">Uncharacterized protein</fullName>
    </submittedName>
</protein>
<accession>A0ABW0EZ25</accession>
<keyword evidence="2" id="KW-1185">Reference proteome</keyword>
<dbReference type="EMBL" id="JBHSLI010000001">
    <property type="protein sequence ID" value="MFC5291490.1"/>
    <property type="molecule type" value="Genomic_DNA"/>
</dbReference>
<reference evidence="2" key="1">
    <citation type="journal article" date="2019" name="Int. J. Syst. Evol. Microbiol.">
        <title>The Global Catalogue of Microorganisms (GCM) 10K type strain sequencing project: providing services to taxonomists for standard genome sequencing and annotation.</title>
        <authorList>
            <consortium name="The Broad Institute Genomics Platform"/>
            <consortium name="The Broad Institute Genome Sequencing Center for Infectious Disease"/>
            <person name="Wu L."/>
            <person name="Ma J."/>
        </authorList>
    </citation>
    <scope>NUCLEOTIDE SEQUENCE [LARGE SCALE GENOMIC DNA]</scope>
    <source>
        <strain evidence="2">CGMCC 1.15643</strain>
    </source>
</reference>
<name>A0ABW0EZ25_9HYPH</name>
<dbReference type="RefSeq" id="WP_260349693.1">
    <property type="nucleotide sequence ID" value="NZ_JAOAOS010000026.1"/>
</dbReference>
<comment type="caution">
    <text evidence="1">The sequence shown here is derived from an EMBL/GenBank/DDBJ whole genome shotgun (WGS) entry which is preliminary data.</text>
</comment>
<sequence length="88" mass="9654">MQVSSLEQRRARIRLPMVDLAALARVDKYTAKRCLSGEKDTRSSKAAAIASALVEEELSLLIHLARLHPQAALENAEAARHSPRPRAA</sequence>
<evidence type="ECO:0000313" key="1">
    <source>
        <dbReference type="EMBL" id="MFC5291490.1"/>
    </source>
</evidence>